<evidence type="ECO:0000259" key="1">
    <source>
        <dbReference type="Pfam" id="PF09413"/>
    </source>
</evidence>
<dbReference type="Pfam" id="PF09413">
    <property type="entry name" value="DUF2007"/>
    <property type="match status" value="1"/>
</dbReference>
<dbReference type="OrthoDB" id="1149279at2"/>
<sequence length="77" mass="8834">MIMDSEYIKIFGGNSTESNRIEQLLRKNDITPIVKSESESARLAGFGTPLPHISEIYVHKDEENKALELISRLDWEE</sequence>
<proteinExistence type="predicted"/>
<reference evidence="2 3" key="1">
    <citation type="submission" date="2017-08" db="EMBL/GenBank/DDBJ databases">
        <title>The complete genome sequence of Maribacter sp. B1, isolated from deep-sea sediment.</title>
        <authorList>
            <person name="Wu Y.-H."/>
            <person name="Cheng H."/>
            <person name="Xu X.-W."/>
        </authorList>
    </citation>
    <scope>NUCLEOTIDE SEQUENCE [LARGE SCALE GENOMIC DNA]</scope>
    <source>
        <strain evidence="2 3">B1</strain>
    </source>
</reference>
<evidence type="ECO:0000313" key="3">
    <source>
        <dbReference type="Proteomes" id="UP000215244"/>
    </source>
</evidence>
<organism evidence="2 3">
    <name type="scientific">Maribacter cobaltidurans</name>
    <dbReference type="NCBI Taxonomy" id="1178778"/>
    <lineage>
        <taxon>Bacteria</taxon>
        <taxon>Pseudomonadati</taxon>
        <taxon>Bacteroidota</taxon>
        <taxon>Flavobacteriia</taxon>
        <taxon>Flavobacteriales</taxon>
        <taxon>Flavobacteriaceae</taxon>
        <taxon>Maribacter</taxon>
    </lineage>
</organism>
<name>A0A223V927_9FLAO</name>
<dbReference type="EMBL" id="CP022957">
    <property type="protein sequence ID" value="ASV31379.1"/>
    <property type="molecule type" value="Genomic_DNA"/>
</dbReference>
<feature type="domain" description="DUF2007" evidence="1">
    <location>
        <begin position="13"/>
        <end position="72"/>
    </location>
</feature>
<accession>A0A223V927</accession>
<dbReference type="AlphaFoldDB" id="A0A223V927"/>
<gene>
    <name evidence="2" type="ORF">CJ263_14790</name>
</gene>
<keyword evidence="3" id="KW-1185">Reference proteome</keyword>
<evidence type="ECO:0000313" key="2">
    <source>
        <dbReference type="EMBL" id="ASV31379.1"/>
    </source>
</evidence>
<protein>
    <recommendedName>
        <fullName evidence="1">DUF2007 domain-containing protein</fullName>
    </recommendedName>
</protein>
<dbReference type="InterPro" id="IPR018551">
    <property type="entry name" value="DUF2007"/>
</dbReference>
<dbReference type="KEGG" id="marb:CJ263_14790"/>
<dbReference type="Proteomes" id="UP000215244">
    <property type="component" value="Chromosome"/>
</dbReference>